<reference evidence="2 4" key="2">
    <citation type="submission" date="2024-09" db="EMBL/GenBank/DDBJ databases">
        <title>Whole genome analysis of Stenotrophomonas geniculata MK-1, and its biological control impact on peanut foliage fungus diseases.</title>
        <authorList>
            <person name="Ahsan T."/>
        </authorList>
    </citation>
    <scope>NUCLEOTIDE SEQUENCE [LARGE SCALE GENOMIC DNA]</scope>
    <source>
        <strain evidence="2 4">MK-1</strain>
    </source>
</reference>
<organism evidence="1 3">
    <name type="scientific">Stenotrophomonas geniculata</name>
    <dbReference type="NCBI Taxonomy" id="86188"/>
    <lineage>
        <taxon>Bacteria</taxon>
        <taxon>Pseudomonadati</taxon>
        <taxon>Pseudomonadota</taxon>
        <taxon>Gammaproteobacteria</taxon>
        <taxon>Lysobacterales</taxon>
        <taxon>Lysobacteraceae</taxon>
        <taxon>Stenotrophomonas</taxon>
    </lineage>
</organism>
<sequence>MNKRYICSLLRKRSGLIGGSSGYFFRSDYDYVAQGIVLEFVPRGLYVWNFVFPLFDSFGPHLSYSSRIADRPFIGRDQMADDDVVESILSSIELRNVIEAKSSMTLMEFASFLETRGLRGAHAHINHATALALLGKTDLALKLLKELVPALDDHDLKLCDSLIVALNLGVEAVKSMLDVVKEKNVKKLGGA</sequence>
<evidence type="ECO:0000313" key="3">
    <source>
        <dbReference type="Proteomes" id="UP001240529"/>
    </source>
</evidence>
<dbReference type="Proteomes" id="UP001240529">
    <property type="component" value="Unassembled WGS sequence"/>
</dbReference>
<dbReference type="RefSeq" id="WP_224328223.1">
    <property type="nucleotide sequence ID" value="NZ_CP133579.1"/>
</dbReference>
<dbReference type="GeneID" id="90527848"/>
<dbReference type="AlphaFoldDB" id="A0AAP5F053"/>
<gene>
    <name evidence="2" type="ORF">ACFLLB_15630</name>
    <name evidence="1" type="ORF">Q0031_06445</name>
</gene>
<evidence type="ECO:0000313" key="1">
    <source>
        <dbReference type="EMBL" id="MDQ7951418.1"/>
    </source>
</evidence>
<comment type="caution">
    <text evidence="1">The sequence shown here is derived from an EMBL/GenBank/DDBJ whole genome shotgun (WGS) entry which is preliminary data.</text>
</comment>
<dbReference type="EMBL" id="JAVIAC010000002">
    <property type="protein sequence ID" value="MDQ7951418.1"/>
    <property type="molecule type" value="Genomic_DNA"/>
</dbReference>
<evidence type="ECO:0000313" key="4">
    <source>
        <dbReference type="Proteomes" id="UP001596115"/>
    </source>
</evidence>
<proteinExistence type="predicted"/>
<accession>A0AAP5F053</accession>
<name>A0AAP5F053_9GAMM</name>
<keyword evidence="4" id="KW-1185">Reference proteome</keyword>
<protein>
    <submittedName>
        <fullName evidence="1">Uncharacterized protein</fullName>
    </submittedName>
</protein>
<reference evidence="1" key="1">
    <citation type="submission" date="2023-07" db="EMBL/GenBank/DDBJ databases">
        <authorList>
            <person name="Shahid S."/>
            <person name="Akbar M.Y."/>
            <person name="Ajmal W."/>
            <person name="Ansari A."/>
            <person name="Ghazanfar S."/>
        </authorList>
    </citation>
    <scope>NUCLEOTIDE SEQUENCE</scope>
    <source>
        <strain evidence="1">NIGAB</strain>
    </source>
</reference>
<dbReference type="EMBL" id="JBHRFL010000030">
    <property type="protein sequence ID" value="MFC6071003.1"/>
    <property type="molecule type" value="Genomic_DNA"/>
</dbReference>
<dbReference type="Proteomes" id="UP001596115">
    <property type="component" value="Unassembled WGS sequence"/>
</dbReference>
<evidence type="ECO:0000313" key="2">
    <source>
        <dbReference type="EMBL" id="MFC6071003.1"/>
    </source>
</evidence>